<evidence type="ECO:0000313" key="1">
    <source>
        <dbReference type="EMBL" id="KAB8213112.1"/>
    </source>
</evidence>
<dbReference type="EMBL" id="ML733700">
    <property type="protein sequence ID" value="KAB8213112.1"/>
    <property type="molecule type" value="Genomic_DNA"/>
</dbReference>
<organism evidence="1 2">
    <name type="scientific">Aspergillus novoparasiticus</name>
    <dbReference type="NCBI Taxonomy" id="986946"/>
    <lineage>
        <taxon>Eukaryota</taxon>
        <taxon>Fungi</taxon>
        <taxon>Dikarya</taxon>
        <taxon>Ascomycota</taxon>
        <taxon>Pezizomycotina</taxon>
        <taxon>Eurotiomycetes</taxon>
        <taxon>Eurotiomycetidae</taxon>
        <taxon>Eurotiales</taxon>
        <taxon>Aspergillaceae</taxon>
        <taxon>Aspergillus</taxon>
        <taxon>Aspergillus subgen. Circumdati</taxon>
    </lineage>
</organism>
<keyword evidence="2" id="KW-1185">Reference proteome</keyword>
<dbReference type="Proteomes" id="UP000326799">
    <property type="component" value="Unassembled WGS sequence"/>
</dbReference>
<name>A0A5N6E6B3_9EURO</name>
<accession>A0A5N6E6B3</accession>
<reference evidence="1 2" key="1">
    <citation type="submission" date="2019-04" db="EMBL/GenBank/DDBJ databases">
        <title>Fungal friends and foes A comparative genomics study of 23 Aspergillus species from section Flavi.</title>
        <authorList>
            <consortium name="DOE Joint Genome Institute"/>
            <person name="Kjaerbolling I."/>
            <person name="Vesth T.C."/>
            <person name="Frisvad J.C."/>
            <person name="Nybo J.L."/>
            <person name="Theobald S."/>
            <person name="Kildgaard S."/>
            <person name="Petersen T.I."/>
            <person name="Kuo A."/>
            <person name="Sato A."/>
            <person name="Lyhne E.K."/>
            <person name="Kogle M.E."/>
            <person name="Wiebenga A."/>
            <person name="Kun R.S."/>
            <person name="Lubbers R.J."/>
            <person name="Makela M.R."/>
            <person name="Barry K."/>
            <person name="Chovatia M."/>
            <person name="Clum A."/>
            <person name="Daum C."/>
            <person name="Haridas S."/>
            <person name="He G."/>
            <person name="LaButti K."/>
            <person name="Lipzen A."/>
            <person name="Mondo S."/>
            <person name="Pangilinan J."/>
            <person name="Riley R."/>
            <person name="Salamov A."/>
            <person name="Simmons B.A."/>
            <person name="Magnuson J.K."/>
            <person name="Henrissat B."/>
            <person name="Mortensen U.H."/>
            <person name="Larsen T.O."/>
            <person name="De vries R.P."/>
            <person name="Grigoriev I.V."/>
            <person name="Machida M."/>
            <person name="Baker S.E."/>
            <person name="Andersen M.R."/>
        </authorList>
    </citation>
    <scope>NUCLEOTIDE SEQUENCE [LARGE SCALE GENOMIC DNA]</scope>
    <source>
        <strain evidence="1 2">CBS 126849</strain>
    </source>
</reference>
<evidence type="ECO:0000313" key="2">
    <source>
        <dbReference type="Proteomes" id="UP000326799"/>
    </source>
</evidence>
<protein>
    <submittedName>
        <fullName evidence="1">Uncharacterized protein</fullName>
    </submittedName>
</protein>
<sequence>MRQKSHELQTIDNEFTRRGKNRKDIKKENATFRNYVFLHENLGPGAIALLGYLSPDVYVMNLPAVLR</sequence>
<dbReference type="AlphaFoldDB" id="A0A5N6E6B3"/>
<proteinExistence type="predicted"/>
<gene>
    <name evidence="1" type="ORF">BDV33DRAFT_210517</name>
</gene>